<dbReference type="PROSITE" id="PS50194">
    <property type="entry name" value="FILAMIN_REPEAT"/>
    <property type="match status" value="1"/>
</dbReference>
<evidence type="ECO:0000313" key="9">
    <source>
        <dbReference type="Proteomes" id="UP000001064"/>
    </source>
</evidence>
<evidence type="ECO:0000313" key="8">
    <source>
        <dbReference type="EMBL" id="EGC32411.1"/>
    </source>
</evidence>
<dbReference type="SUPFAM" id="SSF81296">
    <property type="entry name" value="E set domains"/>
    <property type="match status" value="1"/>
</dbReference>
<dbReference type="Gene3D" id="3.30.200.20">
    <property type="entry name" value="Phosphorylase Kinase, domain 1"/>
    <property type="match status" value="1"/>
</dbReference>
<feature type="compositionally biased region" description="Low complexity" evidence="6">
    <location>
        <begin position="1074"/>
        <end position="1091"/>
    </location>
</feature>
<dbReference type="InterPro" id="IPR017441">
    <property type="entry name" value="Protein_kinase_ATP_BS"/>
</dbReference>
<dbReference type="InterPro" id="IPR013783">
    <property type="entry name" value="Ig-like_fold"/>
</dbReference>
<dbReference type="GO" id="GO:0005737">
    <property type="term" value="C:cytoplasm"/>
    <property type="evidence" value="ECO:0000318"/>
    <property type="project" value="GO_Central"/>
</dbReference>
<keyword evidence="9" id="KW-1185">Reference proteome</keyword>
<reference evidence="9" key="1">
    <citation type="journal article" date="2011" name="Genome Biol.">
        <title>Comparative genomics of the social amoebae Dictyostelium discoideum and Dictyostelium purpureum.</title>
        <authorList>
            <consortium name="US DOE Joint Genome Institute (JGI-PGF)"/>
            <person name="Sucgang R."/>
            <person name="Kuo A."/>
            <person name="Tian X."/>
            <person name="Salerno W."/>
            <person name="Parikh A."/>
            <person name="Feasley C.L."/>
            <person name="Dalin E."/>
            <person name="Tu H."/>
            <person name="Huang E."/>
            <person name="Barry K."/>
            <person name="Lindquist E."/>
            <person name="Shapiro H."/>
            <person name="Bruce D."/>
            <person name="Schmutz J."/>
            <person name="Salamov A."/>
            <person name="Fey P."/>
            <person name="Gaudet P."/>
            <person name="Anjard C."/>
            <person name="Babu M.M."/>
            <person name="Basu S."/>
            <person name="Bushmanova Y."/>
            <person name="van der Wel H."/>
            <person name="Katoh-Kurasawa M."/>
            <person name="Dinh C."/>
            <person name="Coutinho P.M."/>
            <person name="Saito T."/>
            <person name="Elias M."/>
            <person name="Schaap P."/>
            <person name="Kay R.R."/>
            <person name="Henrissat B."/>
            <person name="Eichinger L."/>
            <person name="Rivero F."/>
            <person name="Putnam N.H."/>
            <person name="West C.M."/>
            <person name="Loomis W.F."/>
            <person name="Chisholm R.L."/>
            <person name="Shaulsky G."/>
            <person name="Strassmann J.E."/>
            <person name="Queller D.C."/>
            <person name="Kuspa A."/>
            <person name="Grigoriev I.V."/>
        </authorList>
    </citation>
    <scope>NUCLEOTIDE SEQUENCE [LARGE SCALE GENOMIC DNA]</scope>
    <source>
        <strain evidence="9">QSDP1</strain>
    </source>
</reference>
<keyword evidence="1" id="KW-0418">Kinase</keyword>
<dbReference type="PROSITE" id="PS00107">
    <property type="entry name" value="PROTEIN_KINASE_ATP"/>
    <property type="match status" value="1"/>
</dbReference>
<feature type="region of interest" description="Disordered" evidence="6">
    <location>
        <begin position="1055"/>
        <end position="1173"/>
    </location>
</feature>
<dbReference type="Gene3D" id="2.60.40.10">
    <property type="entry name" value="Immunoglobulins"/>
    <property type="match status" value="1"/>
</dbReference>
<dbReference type="GeneID" id="10508986"/>
<keyword evidence="2 5" id="KW-0547">Nucleotide-binding</keyword>
<dbReference type="GO" id="GO:0004672">
    <property type="term" value="F:protein kinase activity"/>
    <property type="evidence" value="ECO:0000318"/>
    <property type="project" value="GO_Central"/>
</dbReference>
<accession>F0ZUG6</accession>
<evidence type="ECO:0000256" key="2">
    <source>
        <dbReference type="ARBA" id="ARBA00022741"/>
    </source>
</evidence>
<dbReference type="GO" id="GO:0004674">
    <property type="term" value="F:protein serine/threonine kinase activity"/>
    <property type="evidence" value="ECO:0007669"/>
    <property type="project" value="UniProtKB-KW"/>
</dbReference>
<evidence type="ECO:0000259" key="7">
    <source>
        <dbReference type="PROSITE" id="PS50011"/>
    </source>
</evidence>
<dbReference type="InterPro" id="IPR011989">
    <property type="entry name" value="ARM-like"/>
</dbReference>
<dbReference type="SUPFAM" id="SSF48371">
    <property type="entry name" value="ARM repeat"/>
    <property type="match status" value="1"/>
</dbReference>
<dbReference type="Pfam" id="PF00630">
    <property type="entry name" value="Filamin"/>
    <property type="match status" value="1"/>
</dbReference>
<dbReference type="InterPro" id="IPR017868">
    <property type="entry name" value="Filamin/ABP280_repeat-like"/>
</dbReference>
<dbReference type="STRING" id="5786.F0ZUG6"/>
<feature type="compositionally biased region" description="Polar residues" evidence="6">
    <location>
        <begin position="1092"/>
        <end position="1110"/>
    </location>
</feature>
<feature type="compositionally biased region" description="Polar residues" evidence="6">
    <location>
        <begin position="1198"/>
        <end position="1209"/>
    </location>
</feature>
<dbReference type="PROSITE" id="PS50011">
    <property type="entry name" value="PROTEIN_KINASE_DOM"/>
    <property type="match status" value="1"/>
</dbReference>
<dbReference type="EMBL" id="GL871194">
    <property type="protein sequence ID" value="EGC32411.1"/>
    <property type="molecule type" value="Genomic_DNA"/>
</dbReference>
<evidence type="ECO:0000256" key="4">
    <source>
        <dbReference type="PROSITE-ProRule" id="PRU00087"/>
    </source>
</evidence>
<dbReference type="GO" id="GO:0005524">
    <property type="term" value="F:ATP binding"/>
    <property type="evidence" value="ECO:0007669"/>
    <property type="project" value="UniProtKB-UniRule"/>
</dbReference>
<dbReference type="CDD" id="cd13999">
    <property type="entry name" value="STKc_MAP3K-like"/>
    <property type="match status" value="1"/>
</dbReference>
<evidence type="ECO:0000256" key="6">
    <source>
        <dbReference type="SAM" id="MobiDB-lite"/>
    </source>
</evidence>
<dbReference type="InterPro" id="IPR014756">
    <property type="entry name" value="Ig_E-set"/>
</dbReference>
<dbReference type="InterPro" id="IPR001245">
    <property type="entry name" value="Ser-Thr/Tyr_kinase_cat_dom"/>
</dbReference>
<feature type="repeat" description="Filamin" evidence="4">
    <location>
        <begin position="172"/>
        <end position="268"/>
    </location>
</feature>
<protein>
    <recommendedName>
        <fullName evidence="7">Protein kinase domain-containing protein</fullName>
    </recommendedName>
</protein>
<keyword evidence="1" id="KW-0808">Transferase</keyword>
<evidence type="ECO:0000256" key="5">
    <source>
        <dbReference type="PROSITE-ProRule" id="PRU10141"/>
    </source>
</evidence>
<dbReference type="RefSeq" id="XP_003291058.1">
    <property type="nucleotide sequence ID" value="XM_003291010.1"/>
</dbReference>
<feature type="binding site" evidence="5">
    <location>
        <position position="782"/>
    </location>
    <ligand>
        <name>ATP</name>
        <dbReference type="ChEBI" id="CHEBI:30616"/>
    </ligand>
</feature>
<dbReference type="Gene3D" id="1.25.10.10">
    <property type="entry name" value="Leucine-rich Repeat Variant"/>
    <property type="match status" value="2"/>
</dbReference>
<dbReference type="SUPFAM" id="SSF54236">
    <property type="entry name" value="Ubiquitin-like"/>
    <property type="match status" value="1"/>
</dbReference>
<feature type="region of interest" description="Disordered" evidence="6">
    <location>
        <begin position="1267"/>
        <end position="1296"/>
    </location>
</feature>
<dbReference type="SUPFAM" id="SSF56112">
    <property type="entry name" value="Protein kinase-like (PK-like)"/>
    <property type="match status" value="1"/>
</dbReference>
<keyword evidence="1" id="KW-0723">Serine/threonine-protein kinase</keyword>
<sequence length="1309" mass="147990">MRVLVSVTSSLNSKNEESNNIINSSSSNNNNSNKVFIEIHPNQLIWMIKTQLFNLFKIPPARQQLYLKVIDEEKPRETSRSYSKLLHSYRLVKDYKMYDGSELQMVKLEKEIPSEFLVPPKRTITAADKLSLVGSGYYGSQSSDDLNSNTISQRIHVLSSKKGEECPALCFAIGKGLYRGISGVKYEIKLYRVDSKGVLINSTSCNFQIDIVKKNSTSVDDRTMAFTYDQRKHDYSLLTLQPTTYGDYSISIKIDNTPICGSPFQCTIIDELNPRLKELAFSNEWNEEIVELITLISNKPSTIDNLFSFGIEGLVNLMFYPDPTVQIHITGIFAKLMEKDKNKERVLREYGMEFIFKLVSLDNWSNFMELRRLLASSLCILSSYKPFIDRFLKEVGMEIISLVARSEHIDCPRSCAIFLSRVSEIYEISDYLANEEIKETLIYMLHLQDNITINCTLKTISNLSSSFDLKKESNIKLLSCLLDCCKDFKDISKKVLIFKSFSNFCVSESLCTFLISNGILDLITPTHDKSGYFGIPMFCQWESNSFNHLITSNTESNLYSYNQSFSQIFKEETDYIFFLSLTISNMLVSTTSLKIHDHFSKGNGLNLLKQFILCHECSARSEAFRSFMIISNSPNDQCKKHLIQSGIIPYLVSSLFDSLKVETPFIVNTLANLCRYDPCCVENMGMDDIDKFIELLHSQESIAIPICYILSHLIKQEKYKTKIVRGGGKRFLHHLIEFVRQGDITILKPIYQQDFEITKEIGHGVSGTVWKGTWNGYEVAIKSFNEENLSFNEREFHSETTIMSVLRHDNIVHCIGGSRTPGKMFLVCDYYSRGSLYKVIHANVCPLSNARIVHIALQAAKGMSYLHSLGIIHRDLKSGNLLIDQDWNVRISDFGVSRVVDNRRMTKAVGTACYMAVEVLQGTEYTQMADVYSFAFVLWECISRQIPYHDLEHIDWVRSVLDLSYRPPIPETCIPEIKELIVRCWETDPQSRPNFDEIVVYLEDLRNKMQEQGLYEGFRNDTYRSSISENTLNENIINSDMSMHPTEELKNLVEQQSSISNQNSPTLSDFDVRSSSTSSSPISNISAAQSPNSLSPIGSTSTSPVLSSGINGKGSDSKEHKWERFVPDKNLGQKRLSAFRSNPRTVGENESNPISIKGGNHNNVSDSLSPQNSKNSITFSSSVLLSSTASSSGIESSCGNQDSFLSESDNSTILEPKSLNTGGFSLPPPPLHPSFYASMINDKISPDSSIKRNTLDNKPIPVSEKIKINSNNNNINNINNSNKKDSNSNPAKIKPSESFEVLKAKFDPK</sequence>
<dbReference type="FunCoup" id="F0ZUG6">
    <property type="interactions" value="260"/>
</dbReference>
<name>F0ZUG6_DICPU</name>
<feature type="compositionally biased region" description="Polar residues" evidence="6">
    <location>
        <begin position="1139"/>
        <end position="1173"/>
    </location>
</feature>
<feature type="region of interest" description="Disordered" evidence="6">
    <location>
        <begin position="1190"/>
        <end position="1209"/>
    </location>
</feature>
<evidence type="ECO:0000256" key="1">
    <source>
        <dbReference type="ARBA" id="ARBA00022527"/>
    </source>
</evidence>
<dbReference type="Proteomes" id="UP000001064">
    <property type="component" value="Unassembled WGS sequence"/>
</dbReference>
<dbReference type="InterPro" id="IPR029071">
    <property type="entry name" value="Ubiquitin-like_domsf"/>
</dbReference>
<dbReference type="InterPro" id="IPR011009">
    <property type="entry name" value="Kinase-like_dom_sf"/>
</dbReference>
<organism evidence="8 9">
    <name type="scientific">Dictyostelium purpureum</name>
    <name type="common">Slime mold</name>
    <dbReference type="NCBI Taxonomy" id="5786"/>
    <lineage>
        <taxon>Eukaryota</taxon>
        <taxon>Amoebozoa</taxon>
        <taxon>Evosea</taxon>
        <taxon>Eumycetozoa</taxon>
        <taxon>Dictyostelia</taxon>
        <taxon>Dictyosteliales</taxon>
        <taxon>Dictyosteliaceae</taxon>
        <taxon>Dictyostelium</taxon>
    </lineage>
</organism>
<gene>
    <name evidence="8" type="ORF">DICPUDRAFT_38450</name>
</gene>
<feature type="domain" description="Protein kinase" evidence="7">
    <location>
        <begin position="755"/>
        <end position="1002"/>
    </location>
</feature>
<dbReference type="SMART" id="SM00220">
    <property type="entry name" value="S_TKc"/>
    <property type="match status" value="1"/>
</dbReference>
<dbReference type="OMA" id="CTIIDEL"/>
<evidence type="ECO:0000256" key="3">
    <source>
        <dbReference type="ARBA" id="ARBA00022840"/>
    </source>
</evidence>
<dbReference type="PRINTS" id="PR00109">
    <property type="entry name" value="TYRKINASE"/>
</dbReference>
<dbReference type="KEGG" id="dpp:DICPUDRAFT_38450"/>
<dbReference type="InParanoid" id="F0ZUG6"/>
<keyword evidence="3 5" id="KW-0067">ATP-binding</keyword>
<dbReference type="eggNOG" id="KOG0192">
    <property type="taxonomic scope" value="Eukaryota"/>
</dbReference>
<dbReference type="GO" id="GO:0007165">
    <property type="term" value="P:signal transduction"/>
    <property type="evidence" value="ECO:0000318"/>
    <property type="project" value="GO_Central"/>
</dbReference>
<dbReference type="InterPro" id="IPR008271">
    <property type="entry name" value="Ser/Thr_kinase_AS"/>
</dbReference>
<dbReference type="PANTHER" id="PTHR44329">
    <property type="entry name" value="SERINE/THREONINE-PROTEIN KINASE TNNI3K-RELATED"/>
    <property type="match status" value="1"/>
</dbReference>
<dbReference type="PROSITE" id="PS00108">
    <property type="entry name" value="PROTEIN_KINASE_ST"/>
    <property type="match status" value="1"/>
</dbReference>
<dbReference type="Gene3D" id="1.10.510.10">
    <property type="entry name" value="Transferase(Phosphotransferase) domain 1"/>
    <property type="match status" value="1"/>
</dbReference>
<feature type="compositionally biased region" description="Low complexity" evidence="6">
    <location>
        <begin position="1268"/>
        <end position="1281"/>
    </location>
</feature>
<dbReference type="InterPro" id="IPR000719">
    <property type="entry name" value="Prot_kinase_dom"/>
</dbReference>
<feature type="compositionally biased region" description="Polar residues" evidence="6">
    <location>
        <begin position="1055"/>
        <end position="1067"/>
    </location>
</feature>
<dbReference type="InterPro" id="IPR051681">
    <property type="entry name" value="Ser/Thr_Kinases-Pseudokinases"/>
</dbReference>
<dbReference type="VEuPathDB" id="AmoebaDB:DICPUDRAFT_38450"/>
<dbReference type="InterPro" id="IPR016024">
    <property type="entry name" value="ARM-type_fold"/>
</dbReference>
<dbReference type="Pfam" id="PF07714">
    <property type="entry name" value="PK_Tyr_Ser-Thr"/>
    <property type="match status" value="1"/>
</dbReference>
<feature type="compositionally biased region" description="Basic and acidic residues" evidence="6">
    <location>
        <begin position="1115"/>
        <end position="1127"/>
    </location>
</feature>
<dbReference type="OrthoDB" id="535945at2759"/>
<proteinExistence type="predicted"/>